<accession>A0A5B7JAN6</accession>
<proteinExistence type="predicted"/>
<keyword evidence="2" id="KW-1185">Reference proteome</keyword>
<reference evidence="1 2" key="1">
    <citation type="submission" date="2019-05" db="EMBL/GenBank/DDBJ databases">
        <title>Another draft genome of Portunus trituberculatus and its Hox gene families provides insights of decapod evolution.</title>
        <authorList>
            <person name="Jeong J.-H."/>
            <person name="Song I."/>
            <person name="Kim S."/>
            <person name="Choi T."/>
            <person name="Kim D."/>
            <person name="Ryu S."/>
            <person name="Kim W."/>
        </authorList>
    </citation>
    <scope>NUCLEOTIDE SEQUENCE [LARGE SCALE GENOMIC DNA]</scope>
    <source>
        <tissue evidence="1">Muscle</tissue>
    </source>
</reference>
<evidence type="ECO:0000313" key="1">
    <source>
        <dbReference type="EMBL" id="MPC93800.1"/>
    </source>
</evidence>
<gene>
    <name evidence="1" type="ORF">E2C01_088942</name>
</gene>
<comment type="caution">
    <text evidence="1">The sequence shown here is derived from an EMBL/GenBank/DDBJ whole genome shotgun (WGS) entry which is preliminary data.</text>
</comment>
<dbReference type="EMBL" id="VSRR010096132">
    <property type="protein sequence ID" value="MPC93800.1"/>
    <property type="molecule type" value="Genomic_DNA"/>
</dbReference>
<sequence>MSCWVTHLFWPIPPSPSSLKSLVWPLWALQTRR</sequence>
<dbReference type="Proteomes" id="UP000324222">
    <property type="component" value="Unassembled WGS sequence"/>
</dbReference>
<name>A0A5B7JAN6_PORTR</name>
<organism evidence="1 2">
    <name type="scientific">Portunus trituberculatus</name>
    <name type="common">Swimming crab</name>
    <name type="synonym">Neptunus trituberculatus</name>
    <dbReference type="NCBI Taxonomy" id="210409"/>
    <lineage>
        <taxon>Eukaryota</taxon>
        <taxon>Metazoa</taxon>
        <taxon>Ecdysozoa</taxon>
        <taxon>Arthropoda</taxon>
        <taxon>Crustacea</taxon>
        <taxon>Multicrustacea</taxon>
        <taxon>Malacostraca</taxon>
        <taxon>Eumalacostraca</taxon>
        <taxon>Eucarida</taxon>
        <taxon>Decapoda</taxon>
        <taxon>Pleocyemata</taxon>
        <taxon>Brachyura</taxon>
        <taxon>Eubrachyura</taxon>
        <taxon>Portunoidea</taxon>
        <taxon>Portunidae</taxon>
        <taxon>Portuninae</taxon>
        <taxon>Portunus</taxon>
    </lineage>
</organism>
<protein>
    <submittedName>
        <fullName evidence="1">Uncharacterized protein</fullName>
    </submittedName>
</protein>
<evidence type="ECO:0000313" key="2">
    <source>
        <dbReference type="Proteomes" id="UP000324222"/>
    </source>
</evidence>
<dbReference type="AlphaFoldDB" id="A0A5B7JAN6"/>